<sequence length="401" mass="44768">MLRGLDTKNILQNPPSMQAVIQVPSDEDPKIVTGASSGHTTRAQIHGPQPGLYDMKYHPMDEVTAPARAAQHRRLTSGLVSEDEETYDGGSDPEDAYAEDDNDDESNTAANREDGNDSDAAGISRKDVFSLKYSLRDAPKKKIYYNQKYHPQDAAIGIRHSRKRLMTRDAAGTLTTRRGSVHKPTPTRRDTTCTDPQSIEKQEEPELIKRPSITSLASSAKDRPLVRYTEGSAIWDTKSGERFFRHDKESHYPSTVQLHSDDPTMSDLRDDYTASWRGDPENRTKAVLDKDLNGAGSQTAQLNVGDLSSDDDNRSDDSDDSIDIIPARTPNVPTLTATLTRRIYPLSSPQRNDRSSEFQASMASIDRVENRPMLHMPQDKEVCDLMEDESHFANALRPTQL</sequence>
<feature type="region of interest" description="Disordered" evidence="1">
    <location>
        <begin position="254"/>
        <end position="328"/>
    </location>
</feature>
<accession>A0A4U0X4B9</accession>
<evidence type="ECO:0000313" key="3">
    <source>
        <dbReference type="Proteomes" id="UP000308768"/>
    </source>
</evidence>
<organism evidence="2 3">
    <name type="scientific">Cryomyces minteri</name>
    <dbReference type="NCBI Taxonomy" id="331657"/>
    <lineage>
        <taxon>Eukaryota</taxon>
        <taxon>Fungi</taxon>
        <taxon>Dikarya</taxon>
        <taxon>Ascomycota</taxon>
        <taxon>Pezizomycotina</taxon>
        <taxon>Dothideomycetes</taxon>
        <taxon>Dothideomycetes incertae sedis</taxon>
        <taxon>Cryomyces</taxon>
    </lineage>
</organism>
<feature type="compositionally biased region" description="Acidic residues" evidence="1">
    <location>
        <begin position="81"/>
        <end position="106"/>
    </location>
</feature>
<dbReference type="Proteomes" id="UP000308768">
    <property type="component" value="Unassembled WGS sequence"/>
</dbReference>
<proteinExistence type="predicted"/>
<keyword evidence="3" id="KW-1185">Reference proteome</keyword>
<feature type="region of interest" description="Disordered" evidence="1">
    <location>
        <begin position="176"/>
        <end position="206"/>
    </location>
</feature>
<evidence type="ECO:0000256" key="1">
    <source>
        <dbReference type="SAM" id="MobiDB-lite"/>
    </source>
</evidence>
<feature type="compositionally biased region" description="Basic and acidic residues" evidence="1">
    <location>
        <begin position="259"/>
        <end position="292"/>
    </location>
</feature>
<dbReference type="EMBL" id="NAJN01000582">
    <property type="protein sequence ID" value="TKA71242.1"/>
    <property type="molecule type" value="Genomic_DNA"/>
</dbReference>
<feature type="region of interest" description="Disordered" evidence="1">
    <location>
        <begin position="28"/>
        <end position="50"/>
    </location>
</feature>
<protein>
    <submittedName>
        <fullName evidence="2">Uncharacterized protein</fullName>
    </submittedName>
</protein>
<name>A0A4U0X4B9_9PEZI</name>
<gene>
    <name evidence="2" type="ORF">B0A49_06017</name>
</gene>
<comment type="caution">
    <text evidence="2">The sequence shown here is derived from an EMBL/GenBank/DDBJ whole genome shotgun (WGS) entry which is preliminary data.</text>
</comment>
<feature type="compositionally biased region" description="Basic and acidic residues" evidence="1">
    <location>
        <begin position="187"/>
        <end position="206"/>
    </location>
</feature>
<dbReference type="AlphaFoldDB" id="A0A4U0X4B9"/>
<dbReference type="OrthoDB" id="5430111at2759"/>
<reference evidence="2 3" key="1">
    <citation type="submission" date="2017-03" db="EMBL/GenBank/DDBJ databases">
        <title>Genomes of endolithic fungi from Antarctica.</title>
        <authorList>
            <person name="Coleine C."/>
            <person name="Masonjones S."/>
            <person name="Stajich J.E."/>
        </authorList>
    </citation>
    <scope>NUCLEOTIDE SEQUENCE [LARGE SCALE GENOMIC DNA]</scope>
    <source>
        <strain evidence="2 3">CCFEE 5187</strain>
    </source>
</reference>
<feature type="region of interest" description="Disordered" evidence="1">
    <location>
        <begin position="68"/>
        <end position="121"/>
    </location>
</feature>
<feature type="compositionally biased region" description="Polar residues" evidence="1">
    <location>
        <begin position="34"/>
        <end position="43"/>
    </location>
</feature>
<evidence type="ECO:0000313" key="2">
    <source>
        <dbReference type="EMBL" id="TKA71242.1"/>
    </source>
</evidence>